<accession>A0A314ZU00</accession>
<keyword evidence="3" id="KW-0813">Transport</keyword>
<dbReference type="PANTHER" id="PTHR45743">
    <property type="entry name" value="POTASSIUM CHANNEL AKT1"/>
    <property type="match status" value="1"/>
</dbReference>
<keyword evidence="5 7" id="KW-0407">Ion channel</keyword>
<dbReference type="STRING" id="2094558.A0A314ZU00"/>
<organism evidence="7 8">
    <name type="scientific">Prunus yedoensis var. nudiflora</name>
    <dbReference type="NCBI Taxonomy" id="2094558"/>
    <lineage>
        <taxon>Eukaryota</taxon>
        <taxon>Viridiplantae</taxon>
        <taxon>Streptophyta</taxon>
        <taxon>Embryophyta</taxon>
        <taxon>Tracheophyta</taxon>
        <taxon>Spermatophyta</taxon>
        <taxon>Magnoliopsida</taxon>
        <taxon>eudicotyledons</taxon>
        <taxon>Gunneridae</taxon>
        <taxon>Pentapetalae</taxon>
        <taxon>rosids</taxon>
        <taxon>fabids</taxon>
        <taxon>Rosales</taxon>
        <taxon>Rosaceae</taxon>
        <taxon>Amygdaloideae</taxon>
        <taxon>Amygdaleae</taxon>
        <taxon>Prunus</taxon>
    </lineage>
</organism>
<evidence type="ECO:0000256" key="4">
    <source>
        <dbReference type="ARBA" id="ARBA00022958"/>
    </source>
</evidence>
<dbReference type="PROSITE" id="PS51490">
    <property type="entry name" value="KHA"/>
    <property type="match status" value="1"/>
</dbReference>
<dbReference type="EMBL" id="PJQY01000036">
    <property type="protein sequence ID" value="PQQ20421.1"/>
    <property type="molecule type" value="Genomic_DNA"/>
</dbReference>
<dbReference type="GO" id="GO:0005249">
    <property type="term" value="F:voltage-gated potassium channel activity"/>
    <property type="evidence" value="ECO:0007669"/>
    <property type="project" value="InterPro"/>
</dbReference>
<evidence type="ECO:0000313" key="8">
    <source>
        <dbReference type="Proteomes" id="UP000250321"/>
    </source>
</evidence>
<keyword evidence="8" id="KW-1185">Reference proteome</keyword>
<evidence type="ECO:0000256" key="2">
    <source>
        <dbReference type="ARBA" id="ARBA00022826"/>
    </source>
</evidence>
<protein>
    <submittedName>
        <fullName evidence="7">Potassium channel KAT1</fullName>
    </submittedName>
</protein>
<dbReference type="AlphaFoldDB" id="A0A314ZU00"/>
<keyword evidence="4" id="KW-0630">Potassium</keyword>
<dbReference type="GO" id="GO:0034702">
    <property type="term" value="C:monoatomic ion channel complex"/>
    <property type="evidence" value="ECO:0007669"/>
    <property type="project" value="UniProtKB-KW"/>
</dbReference>
<evidence type="ECO:0000256" key="3">
    <source>
        <dbReference type="ARBA" id="ARBA00022882"/>
    </source>
</evidence>
<dbReference type="InterPro" id="IPR045319">
    <property type="entry name" value="KAT/AKT"/>
</dbReference>
<evidence type="ECO:0000259" key="6">
    <source>
        <dbReference type="PROSITE" id="PS51490"/>
    </source>
</evidence>
<gene>
    <name evidence="7" type="ORF">Pyn_32702</name>
</gene>
<keyword evidence="3" id="KW-0406">Ion transport</keyword>
<dbReference type="Proteomes" id="UP000250321">
    <property type="component" value="Unassembled WGS sequence"/>
</dbReference>
<name>A0A314ZU00_PRUYE</name>
<dbReference type="Pfam" id="PF11834">
    <property type="entry name" value="KHA"/>
    <property type="match status" value="1"/>
</dbReference>
<reference evidence="7 8" key="1">
    <citation type="submission" date="2018-02" db="EMBL/GenBank/DDBJ databases">
        <title>Draft genome of wild Prunus yedoensis var. nudiflora.</title>
        <authorList>
            <person name="Baek S."/>
            <person name="Kim J.-H."/>
            <person name="Choi K."/>
            <person name="Kim G.-B."/>
            <person name="Cho A."/>
            <person name="Jang H."/>
            <person name="Shin C.-H."/>
            <person name="Yu H.-J."/>
            <person name="Mun J.-H."/>
        </authorList>
    </citation>
    <scope>NUCLEOTIDE SEQUENCE [LARGE SCALE GENOMIC DNA]</scope>
    <source>
        <strain evidence="8">cv. Jeju island</strain>
        <tissue evidence="7">Leaf</tissue>
    </source>
</reference>
<keyword evidence="3" id="KW-0851">Voltage-gated channel</keyword>
<sequence length="67" mass="7539">MQLAKLIILPDSLEELLRVASDKFGGYKPTKVINAENAEIDDISVVRDGDHLFLLHHDSDNMNFDVT</sequence>
<dbReference type="InterPro" id="IPR021789">
    <property type="entry name" value="KHA_dom"/>
</dbReference>
<evidence type="ECO:0000313" key="7">
    <source>
        <dbReference type="EMBL" id="PQQ20421.1"/>
    </source>
</evidence>
<dbReference type="PANTHER" id="PTHR45743:SF6">
    <property type="entry name" value="POTASSIUM CHANNEL KAT2"/>
    <property type="match status" value="1"/>
</dbReference>
<evidence type="ECO:0000256" key="5">
    <source>
        <dbReference type="ARBA" id="ARBA00023303"/>
    </source>
</evidence>
<proteinExistence type="predicted"/>
<keyword evidence="2" id="KW-0631">Potassium channel</keyword>
<comment type="caution">
    <text evidence="7">The sequence shown here is derived from an EMBL/GenBank/DDBJ whole genome shotgun (WGS) entry which is preliminary data.</text>
</comment>
<feature type="domain" description="KHA" evidence="6">
    <location>
        <begin position="1"/>
        <end position="67"/>
    </location>
</feature>
<dbReference type="OrthoDB" id="1731870at2759"/>
<evidence type="ECO:0000256" key="1">
    <source>
        <dbReference type="ARBA" id="ARBA00022538"/>
    </source>
</evidence>
<keyword evidence="1" id="KW-0633">Potassium transport</keyword>